<keyword evidence="1" id="KW-0732">Signal</keyword>
<dbReference type="AlphaFoldDB" id="A0A0S4IJE7"/>
<keyword evidence="3" id="KW-1185">Reference proteome</keyword>
<dbReference type="Proteomes" id="UP000051952">
    <property type="component" value="Unassembled WGS sequence"/>
</dbReference>
<gene>
    <name evidence="2" type="ORF">BSAL_56670</name>
</gene>
<evidence type="ECO:0008006" key="4">
    <source>
        <dbReference type="Google" id="ProtNLM"/>
    </source>
</evidence>
<accession>A0A0S4IJE7</accession>
<proteinExistence type="predicted"/>
<dbReference type="VEuPathDB" id="TriTrypDB:BSAL_56670"/>
<evidence type="ECO:0000313" key="2">
    <source>
        <dbReference type="EMBL" id="CUE82977.1"/>
    </source>
</evidence>
<evidence type="ECO:0000256" key="1">
    <source>
        <dbReference type="SAM" id="SignalP"/>
    </source>
</evidence>
<evidence type="ECO:0000313" key="3">
    <source>
        <dbReference type="Proteomes" id="UP000051952"/>
    </source>
</evidence>
<reference evidence="3" key="1">
    <citation type="submission" date="2015-09" db="EMBL/GenBank/DDBJ databases">
        <authorList>
            <consortium name="Pathogen Informatics"/>
        </authorList>
    </citation>
    <scope>NUCLEOTIDE SEQUENCE [LARGE SCALE GENOMIC DNA]</scope>
    <source>
        <strain evidence="3">Lake Konstanz</strain>
    </source>
</reference>
<sequence>MIFLFSCSLVQVCFLRYVLQVCACCCVSPWHRHAAHFTCPSISKGCCFSVELFLTFWHSWMKTANALVVDCPYTVYLSFEFFFDFVVAKEATYVTYKTRCRCQSTRLRRFLRSLL</sequence>
<feature type="signal peptide" evidence="1">
    <location>
        <begin position="1"/>
        <end position="23"/>
    </location>
</feature>
<feature type="chain" id="PRO_5006621370" description="Secreted protein" evidence="1">
    <location>
        <begin position="24"/>
        <end position="115"/>
    </location>
</feature>
<protein>
    <recommendedName>
        <fullName evidence="4">Secreted protein</fullName>
    </recommendedName>
</protein>
<name>A0A0S4IJE7_BODSA</name>
<organism evidence="2 3">
    <name type="scientific">Bodo saltans</name>
    <name type="common">Flagellated protozoan</name>
    <dbReference type="NCBI Taxonomy" id="75058"/>
    <lineage>
        <taxon>Eukaryota</taxon>
        <taxon>Discoba</taxon>
        <taxon>Euglenozoa</taxon>
        <taxon>Kinetoplastea</taxon>
        <taxon>Metakinetoplastina</taxon>
        <taxon>Eubodonida</taxon>
        <taxon>Bodonidae</taxon>
        <taxon>Bodo</taxon>
    </lineage>
</organism>
<dbReference type="EMBL" id="CYKH01000202">
    <property type="protein sequence ID" value="CUE82977.1"/>
    <property type="molecule type" value="Genomic_DNA"/>
</dbReference>